<protein>
    <recommendedName>
        <fullName evidence="5">Coiled-coil domain-containing protein 71L</fullName>
    </recommendedName>
</protein>
<keyword evidence="4" id="KW-1185">Reference proteome</keyword>
<sequence>MRCADMEDEKVVYSRSQLLYAQPALESAFELFMPQSKDFMSSDTELWNFLCSLRHEFSPVILRSKDVYGYSSCRALVPQPGQVAAGPRASKTGPAGPSKAPAKRKRGYCKWAPRKRRRAGRGAGSTSGGDEHETSSTTSSGGSCSSGRSSPLAAPANPATYLHLGRSLEEIWEAATPRLPASFPRIHVRDVSCEASLAAARRQAQHILRVNLEPVVRIRRFPVACL</sequence>
<dbReference type="AlphaFoldDB" id="A0AAV7S9T5"/>
<evidence type="ECO:0000313" key="3">
    <source>
        <dbReference type="EMBL" id="KAJ1161322.1"/>
    </source>
</evidence>
<feature type="region of interest" description="Disordered" evidence="2">
    <location>
        <begin position="81"/>
        <end position="155"/>
    </location>
</feature>
<name>A0AAV7S9T5_PLEWA</name>
<feature type="compositionally biased region" description="Low complexity" evidence="2">
    <location>
        <begin position="135"/>
        <end position="150"/>
    </location>
</feature>
<dbReference type="EMBL" id="JANPWB010000008">
    <property type="protein sequence ID" value="KAJ1161322.1"/>
    <property type="molecule type" value="Genomic_DNA"/>
</dbReference>
<evidence type="ECO:0008006" key="5">
    <source>
        <dbReference type="Google" id="ProtNLM"/>
    </source>
</evidence>
<comment type="caution">
    <text evidence="3">The sequence shown here is derived from an EMBL/GenBank/DDBJ whole genome shotgun (WGS) entry which is preliminary data.</text>
</comment>
<feature type="compositionally biased region" description="Basic residues" evidence="2">
    <location>
        <begin position="101"/>
        <end position="120"/>
    </location>
</feature>
<evidence type="ECO:0000256" key="2">
    <source>
        <dbReference type="SAM" id="MobiDB-lite"/>
    </source>
</evidence>
<evidence type="ECO:0000256" key="1">
    <source>
        <dbReference type="ARBA" id="ARBA00022553"/>
    </source>
</evidence>
<evidence type="ECO:0000313" key="4">
    <source>
        <dbReference type="Proteomes" id="UP001066276"/>
    </source>
</evidence>
<proteinExistence type="predicted"/>
<dbReference type="PANTHER" id="PTHR14484">
    <property type="entry name" value="COILED-COIL DOMAIN-CONTAINING PROTEIN 71"/>
    <property type="match status" value="1"/>
</dbReference>
<keyword evidence="1" id="KW-0597">Phosphoprotein</keyword>
<organism evidence="3 4">
    <name type="scientific">Pleurodeles waltl</name>
    <name type="common">Iberian ribbed newt</name>
    <dbReference type="NCBI Taxonomy" id="8319"/>
    <lineage>
        <taxon>Eukaryota</taxon>
        <taxon>Metazoa</taxon>
        <taxon>Chordata</taxon>
        <taxon>Craniata</taxon>
        <taxon>Vertebrata</taxon>
        <taxon>Euteleostomi</taxon>
        <taxon>Amphibia</taxon>
        <taxon>Batrachia</taxon>
        <taxon>Caudata</taxon>
        <taxon>Salamandroidea</taxon>
        <taxon>Salamandridae</taxon>
        <taxon>Pleurodelinae</taxon>
        <taxon>Pleurodeles</taxon>
    </lineage>
</organism>
<reference evidence="3" key="1">
    <citation type="journal article" date="2022" name="bioRxiv">
        <title>Sequencing and chromosome-scale assembly of the giantPleurodeles waltlgenome.</title>
        <authorList>
            <person name="Brown T."/>
            <person name="Elewa A."/>
            <person name="Iarovenko S."/>
            <person name="Subramanian E."/>
            <person name="Araus A.J."/>
            <person name="Petzold A."/>
            <person name="Susuki M."/>
            <person name="Suzuki K.-i.T."/>
            <person name="Hayashi T."/>
            <person name="Toyoda A."/>
            <person name="Oliveira C."/>
            <person name="Osipova E."/>
            <person name="Leigh N.D."/>
            <person name="Simon A."/>
            <person name="Yun M.H."/>
        </authorList>
    </citation>
    <scope>NUCLEOTIDE SEQUENCE</scope>
    <source>
        <strain evidence="3">20211129_DDA</strain>
        <tissue evidence="3">Liver</tissue>
    </source>
</reference>
<dbReference type="Proteomes" id="UP001066276">
    <property type="component" value="Chromosome 4_2"/>
</dbReference>
<dbReference type="InterPro" id="IPR026695">
    <property type="entry name" value="Ccdc71/71L"/>
</dbReference>
<accession>A0AAV7S9T5</accession>
<dbReference type="PANTHER" id="PTHR14484:SF1">
    <property type="entry name" value="COILED-COIL DOMAIN-CONTAINING PROTEIN 71L"/>
    <property type="match status" value="1"/>
</dbReference>
<dbReference type="Pfam" id="PF15374">
    <property type="entry name" value="CCDC71L"/>
    <property type="match status" value="1"/>
</dbReference>
<gene>
    <name evidence="3" type="ORF">NDU88_001809</name>
</gene>